<dbReference type="RefSeq" id="WP_098368888.1">
    <property type="nucleotide sequence ID" value="NZ_JARSYC010000030.1"/>
</dbReference>
<evidence type="ECO:0000259" key="5">
    <source>
        <dbReference type="SMART" id="SM00479"/>
    </source>
</evidence>
<dbReference type="SMART" id="SM00479">
    <property type="entry name" value="EXOIII"/>
    <property type="match status" value="1"/>
</dbReference>
<dbReference type="CDD" id="cd06127">
    <property type="entry name" value="DEDDh"/>
    <property type="match status" value="1"/>
</dbReference>
<dbReference type="EMBL" id="NTUS01000026">
    <property type="protein sequence ID" value="PFB08061.1"/>
    <property type="molecule type" value="Genomic_DNA"/>
</dbReference>
<comment type="caution">
    <text evidence="6">The sequence shown here is derived from an EMBL/GenBank/DDBJ whole genome shotgun (WGS) entry which is preliminary data.</text>
</comment>
<dbReference type="GO" id="GO:0008408">
    <property type="term" value="F:3'-5' exonuclease activity"/>
    <property type="evidence" value="ECO:0007669"/>
    <property type="project" value="TreeGrafter"/>
</dbReference>
<dbReference type="AlphaFoldDB" id="A0A9X6VCR2"/>
<dbReference type="Gene3D" id="3.30.420.10">
    <property type="entry name" value="Ribonuclease H-like superfamily/Ribonuclease H"/>
    <property type="match status" value="1"/>
</dbReference>
<dbReference type="Pfam" id="PF00929">
    <property type="entry name" value="RNase_T"/>
    <property type="match status" value="1"/>
</dbReference>
<dbReference type="InterPro" id="IPR013520">
    <property type="entry name" value="Ribonucl_H"/>
</dbReference>
<dbReference type="PANTHER" id="PTHR30231:SF41">
    <property type="entry name" value="DNA POLYMERASE III SUBUNIT EPSILON"/>
    <property type="match status" value="1"/>
</dbReference>
<name>A0A9X6VCR2_BACTU</name>
<dbReference type="GO" id="GO:0045004">
    <property type="term" value="P:DNA replication proofreading"/>
    <property type="evidence" value="ECO:0007669"/>
    <property type="project" value="TreeGrafter"/>
</dbReference>
<organism evidence="6 7">
    <name type="scientific">Bacillus thuringiensis</name>
    <dbReference type="NCBI Taxonomy" id="1428"/>
    <lineage>
        <taxon>Bacteria</taxon>
        <taxon>Bacillati</taxon>
        <taxon>Bacillota</taxon>
        <taxon>Bacilli</taxon>
        <taxon>Bacillales</taxon>
        <taxon>Bacillaceae</taxon>
        <taxon>Bacillus</taxon>
        <taxon>Bacillus cereus group</taxon>
    </lineage>
</organism>
<keyword evidence="2" id="KW-0540">Nuclease</keyword>
<keyword evidence="3" id="KW-0378">Hydrolase</keyword>
<evidence type="ECO:0000313" key="7">
    <source>
        <dbReference type="Proteomes" id="UP000220397"/>
    </source>
</evidence>
<accession>A0A9X6VCR2</accession>
<dbReference type="InterPro" id="IPR006054">
    <property type="entry name" value="DnaQ"/>
</dbReference>
<dbReference type="InterPro" id="IPR036397">
    <property type="entry name" value="RNaseH_sf"/>
</dbReference>
<dbReference type="PANTHER" id="PTHR30231">
    <property type="entry name" value="DNA POLYMERASE III SUBUNIT EPSILON"/>
    <property type="match status" value="1"/>
</dbReference>
<dbReference type="InterPro" id="IPR012337">
    <property type="entry name" value="RNaseH-like_sf"/>
</dbReference>
<dbReference type="FunFam" id="3.30.420.10:FF:000045">
    <property type="entry name" value="3'-5' exonuclease DinG"/>
    <property type="match status" value="1"/>
</dbReference>
<feature type="domain" description="Exonuclease" evidence="5">
    <location>
        <begin position="18"/>
        <end position="185"/>
    </location>
</feature>
<evidence type="ECO:0000313" key="6">
    <source>
        <dbReference type="EMBL" id="PFB08061.1"/>
    </source>
</evidence>
<evidence type="ECO:0000256" key="1">
    <source>
        <dbReference type="ARBA" id="ARBA00002286"/>
    </source>
</evidence>
<reference evidence="6 7" key="1">
    <citation type="submission" date="2017-09" db="EMBL/GenBank/DDBJ databases">
        <title>Large-scale bioinformatics analysis of Bacillus genomes uncovers conserved roles of natural products in bacterial physiology.</title>
        <authorList>
            <consortium name="Agbiome Team Llc"/>
            <person name="Bleich R.M."/>
            <person name="Kirk G.J."/>
            <person name="Santa Maria K.C."/>
            <person name="Allen S.E."/>
            <person name="Farag S."/>
            <person name="Shank E.A."/>
            <person name="Bowers A."/>
        </authorList>
    </citation>
    <scope>NUCLEOTIDE SEQUENCE [LARGE SCALE GENOMIC DNA]</scope>
    <source>
        <strain evidence="6 7">AFS015413</strain>
    </source>
</reference>
<evidence type="ECO:0000256" key="2">
    <source>
        <dbReference type="ARBA" id="ARBA00022722"/>
    </source>
</evidence>
<sequence>MATKKETQKMLNLLGRNNFVVLDIETTELSPTKGGRIAEIGAVKYVDGKIVDTYSQLINPEMKISNKITKLTGITNDMVQGKPVYGQVLPKFYQFINGFLVIAHNAKFDWNRFLLFYFEKVGIHPENEVLDSIAVFKHFCPGRRKYNLDEFCTTFGYLNKNRHRAFEDAEATGECLLELKRRFANEIPVVKEEPVPVQPVQKVSQPEIFVKRVKYWEKKVSSTKLMKRQYVNINDKKNYGTVYFDIPTQTWYNNNYPGEVDFSIVNEKVLQFLNLNSTIELCSFKN</sequence>
<evidence type="ECO:0000256" key="4">
    <source>
        <dbReference type="ARBA" id="ARBA00022839"/>
    </source>
</evidence>
<proteinExistence type="predicted"/>
<dbReference type="NCBIfam" id="TIGR00573">
    <property type="entry name" value="dnaq"/>
    <property type="match status" value="1"/>
</dbReference>
<dbReference type="SUPFAM" id="SSF53098">
    <property type="entry name" value="Ribonuclease H-like"/>
    <property type="match status" value="1"/>
</dbReference>
<dbReference type="GO" id="GO:0003677">
    <property type="term" value="F:DNA binding"/>
    <property type="evidence" value="ECO:0007669"/>
    <property type="project" value="InterPro"/>
</dbReference>
<protein>
    <submittedName>
        <fullName evidence="6">DNA polymerase III subunit epsilon</fullName>
    </submittedName>
</protein>
<evidence type="ECO:0000256" key="3">
    <source>
        <dbReference type="ARBA" id="ARBA00022801"/>
    </source>
</evidence>
<dbReference type="GO" id="GO:0005829">
    <property type="term" value="C:cytosol"/>
    <property type="evidence" value="ECO:0007669"/>
    <property type="project" value="TreeGrafter"/>
</dbReference>
<keyword evidence="4" id="KW-0269">Exonuclease</keyword>
<gene>
    <name evidence="6" type="ORF">CN398_10090</name>
</gene>
<dbReference type="Proteomes" id="UP000220397">
    <property type="component" value="Unassembled WGS sequence"/>
</dbReference>
<dbReference type="GO" id="GO:0003887">
    <property type="term" value="F:DNA-directed DNA polymerase activity"/>
    <property type="evidence" value="ECO:0007669"/>
    <property type="project" value="InterPro"/>
</dbReference>
<comment type="function">
    <text evidence="1">Involved in the transposition of the insertion sequence.</text>
</comment>